<feature type="compositionally biased region" description="Low complexity" evidence="1">
    <location>
        <begin position="1"/>
        <end position="31"/>
    </location>
</feature>
<evidence type="ECO:0000313" key="2">
    <source>
        <dbReference type="EMBL" id="PKT68491.1"/>
    </source>
</evidence>
<dbReference type="EMBL" id="PJOS01000108">
    <property type="protein sequence ID" value="PKT68491.1"/>
    <property type="molecule type" value="Genomic_DNA"/>
</dbReference>
<proteinExistence type="predicted"/>
<evidence type="ECO:0000256" key="1">
    <source>
        <dbReference type="SAM" id="MobiDB-lite"/>
    </source>
</evidence>
<reference evidence="2 3" key="1">
    <citation type="submission" date="2017-12" db="EMBL/GenBank/DDBJ databases">
        <title>Streptomyces populusis sp. nov., a novel endophytic actinobacterium isolated from stems of Populus adenopoda Maxim.</title>
        <authorList>
            <person name="Wang Z."/>
        </authorList>
    </citation>
    <scope>NUCLEOTIDE SEQUENCE [LARGE SCALE GENOMIC DNA]</scope>
    <source>
        <strain evidence="2 3">A249</strain>
    </source>
</reference>
<gene>
    <name evidence="2" type="ORF">CW362_34695</name>
</gene>
<organism evidence="2 3">
    <name type="scientific">Streptomyces populi</name>
    <dbReference type="NCBI Taxonomy" id="2058924"/>
    <lineage>
        <taxon>Bacteria</taxon>
        <taxon>Bacillati</taxon>
        <taxon>Actinomycetota</taxon>
        <taxon>Actinomycetes</taxon>
        <taxon>Kitasatosporales</taxon>
        <taxon>Streptomycetaceae</taxon>
        <taxon>Streptomyces</taxon>
    </lineage>
</organism>
<comment type="caution">
    <text evidence="2">The sequence shown here is derived from an EMBL/GenBank/DDBJ whole genome shotgun (WGS) entry which is preliminary data.</text>
</comment>
<dbReference type="Proteomes" id="UP000236178">
    <property type="component" value="Unassembled WGS sequence"/>
</dbReference>
<keyword evidence="3" id="KW-1185">Reference proteome</keyword>
<protein>
    <submittedName>
        <fullName evidence="2">Uncharacterized protein</fullName>
    </submittedName>
</protein>
<feature type="region of interest" description="Disordered" evidence="1">
    <location>
        <begin position="1"/>
        <end position="77"/>
    </location>
</feature>
<dbReference type="AlphaFoldDB" id="A0A2I0SEY4"/>
<accession>A0A2I0SEY4</accession>
<evidence type="ECO:0000313" key="3">
    <source>
        <dbReference type="Proteomes" id="UP000236178"/>
    </source>
</evidence>
<name>A0A2I0SEY4_9ACTN</name>
<sequence>MPGRTAAGPPGRRAAGPPGRRAAGLPGCRGRNGAVARCEPSTAVRGAGPKRPSAVLLRHRRSTADGPQAARGSGNPL</sequence>